<dbReference type="Proteomes" id="UP000000759">
    <property type="component" value="Chromosome 1"/>
</dbReference>
<keyword evidence="8" id="KW-1185">Reference proteome</keyword>
<evidence type="ECO:0000313" key="8">
    <source>
        <dbReference type="Proteomes" id="UP000000759"/>
    </source>
</evidence>
<keyword evidence="2" id="KW-0472">Membrane</keyword>
<reference evidence="8" key="2">
    <citation type="submission" date="2008-08" db="EMBL/GenBank/DDBJ databases">
        <authorList>
            <consortium name="Diatom Consortium"/>
            <person name="Grigoriev I."/>
            <person name="Grimwood J."/>
            <person name="Kuo A."/>
            <person name="Otillar R.P."/>
            <person name="Salamov A."/>
            <person name="Detter J.C."/>
            <person name="Lindquist E."/>
            <person name="Shapiro H."/>
            <person name="Lucas S."/>
            <person name="Glavina del Rio T."/>
            <person name="Pitluck S."/>
            <person name="Rokhsar D."/>
            <person name="Bowler C."/>
        </authorList>
    </citation>
    <scope>GENOME REANNOTATION</scope>
    <source>
        <strain evidence="8">CCAP 1055/1</strain>
    </source>
</reference>
<dbReference type="EMBL" id="CM000605">
    <property type="protein sequence ID" value="EEC51625.1"/>
    <property type="molecule type" value="Genomic_DNA"/>
</dbReference>
<dbReference type="InterPro" id="IPR052387">
    <property type="entry name" value="Fibrocystin"/>
</dbReference>
<dbReference type="PaxDb" id="2850-Phatr42685"/>
<gene>
    <name evidence="7" type="ORF">PHATRDRAFT_42685</name>
</gene>
<dbReference type="RefSeq" id="XP_002177162.1">
    <property type="nucleotide sequence ID" value="XM_002177126.1"/>
</dbReference>
<dbReference type="SUPFAM" id="SSF51126">
    <property type="entry name" value="Pectin lyase-like"/>
    <property type="match status" value="1"/>
</dbReference>
<dbReference type="SMART" id="SM01225">
    <property type="entry name" value="G8"/>
    <property type="match status" value="1"/>
</dbReference>
<evidence type="ECO:0000256" key="1">
    <source>
        <dbReference type="ARBA" id="ARBA00004236"/>
    </source>
</evidence>
<accession>B7FP65</accession>
<protein>
    <recommendedName>
        <fullName evidence="6">G8 domain-containing protein</fullName>
    </recommendedName>
</protein>
<dbReference type="GeneID" id="7196335"/>
<dbReference type="OrthoDB" id="39300at2759"/>
<keyword evidence="4" id="KW-0325">Glycoprotein</keyword>
<dbReference type="InterPro" id="IPR011050">
    <property type="entry name" value="Pectin_lyase_fold/virulence"/>
</dbReference>
<feature type="compositionally biased region" description="Polar residues" evidence="5">
    <location>
        <begin position="799"/>
        <end position="810"/>
    </location>
</feature>
<dbReference type="eggNOG" id="ENOG502QSGJ">
    <property type="taxonomic scope" value="Eukaryota"/>
</dbReference>
<feature type="domain" description="G8" evidence="6">
    <location>
        <begin position="79"/>
        <end position="213"/>
    </location>
</feature>
<dbReference type="InterPro" id="IPR012334">
    <property type="entry name" value="Pectin_lyas_fold"/>
</dbReference>
<dbReference type="STRING" id="556484.B7FP65"/>
<dbReference type="Gene3D" id="2.160.20.10">
    <property type="entry name" value="Single-stranded right-handed beta-helix, Pectin lyase-like"/>
    <property type="match status" value="1"/>
</dbReference>
<evidence type="ECO:0000259" key="6">
    <source>
        <dbReference type="SMART" id="SM01225"/>
    </source>
</evidence>
<evidence type="ECO:0000256" key="2">
    <source>
        <dbReference type="ARBA" id="ARBA00022475"/>
    </source>
</evidence>
<evidence type="ECO:0000256" key="4">
    <source>
        <dbReference type="ARBA" id="ARBA00023180"/>
    </source>
</evidence>
<keyword evidence="3" id="KW-0732">Signal</keyword>
<dbReference type="Pfam" id="PF24606">
    <property type="entry name" value="CEMIP_beta-hel"/>
    <property type="match status" value="1"/>
</dbReference>
<dbReference type="InterPro" id="IPR019316">
    <property type="entry name" value="G8_domain"/>
</dbReference>
<reference evidence="7 8" key="1">
    <citation type="journal article" date="2008" name="Nature">
        <title>The Phaeodactylum genome reveals the evolutionary history of diatom genomes.</title>
        <authorList>
            <person name="Bowler C."/>
            <person name="Allen A.E."/>
            <person name="Badger J.H."/>
            <person name="Grimwood J."/>
            <person name="Jabbari K."/>
            <person name="Kuo A."/>
            <person name="Maheswari U."/>
            <person name="Martens C."/>
            <person name="Maumus F."/>
            <person name="Otillar R.P."/>
            <person name="Rayko E."/>
            <person name="Salamov A."/>
            <person name="Vandepoele K."/>
            <person name="Beszteri B."/>
            <person name="Gruber A."/>
            <person name="Heijde M."/>
            <person name="Katinka M."/>
            <person name="Mock T."/>
            <person name="Valentin K."/>
            <person name="Verret F."/>
            <person name="Berges J.A."/>
            <person name="Brownlee C."/>
            <person name="Cadoret J.P."/>
            <person name="Chiovitti A."/>
            <person name="Choi C.J."/>
            <person name="Coesel S."/>
            <person name="De Martino A."/>
            <person name="Detter J.C."/>
            <person name="Durkin C."/>
            <person name="Falciatore A."/>
            <person name="Fournet J."/>
            <person name="Haruta M."/>
            <person name="Huysman M.J."/>
            <person name="Jenkins B.D."/>
            <person name="Jiroutova K."/>
            <person name="Jorgensen R.E."/>
            <person name="Joubert Y."/>
            <person name="Kaplan A."/>
            <person name="Kroger N."/>
            <person name="Kroth P.G."/>
            <person name="La Roche J."/>
            <person name="Lindquist E."/>
            <person name="Lommer M."/>
            <person name="Martin-Jezequel V."/>
            <person name="Lopez P.J."/>
            <person name="Lucas S."/>
            <person name="Mangogna M."/>
            <person name="McGinnis K."/>
            <person name="Medlin L.K."/>
            <person name="Montsant A."/>
            <person name="Oudot-Le Secq M.P."/>
            <person name="Napoli C."/>
            <person name="Obornik M."/>
            <person name="Parker M.S."/>
            <person name="Petit J.L."/>
            <person name="Porcel B.M."/>
            <person name="Poulsen N."/>
            <person name="Robison M."/>
            <person name="Rychlewski L."/>
            <person name="Rynearson T.A."/>
            <person name="Schmutz J."/>
            <person name="Shapiro H."/>
            <person name="Siaut M."/>
            <person name="Stanley M."/>
            <person name="Sussman M.R."/>
            <person name="Taylor A.R."/>
            <person name="Vardi A."/>
            <person name="von Dassow P."/>
            <person name="Vyverman W."/>
            <person name="Willis A."/>
            <person name="Wyrwicz L.S."/>
            <person name="Rokhsar D.S."/>
            <person name="Weissenbach J."/>
            <person name="Armbrust E.V."/>
            <person name="Green B.R."/>
            <person name="Van de Peer Y."/>
            <person name="Grigoriev I.V."/>
        </authorList>
    </citation>
    <scope>NUCLEOTIDE SEQUENCE [LARGE SCALE GENOMIC DNA]</scope>
    <source>
        <strain evidence="7 8">CCAP 1055/1</strain>
    </source>
</reference>
<dbReference type="InterPro" id="IPR055401">
    <property type="entry name" value="CEMIP_beta-hel_dom"/>
</dbReference>
<evidence type="ECO:0000256" key="5">
    <source>
        <dbReference type="SAM" id="MobiDB-lite"/>
    </source>
</evidence>
<dbReference type="AlphaFoldDB" id="B7FP65"/>
<feature type="region of interest" description="Disordered" evidence="5">
    <location>
        <begin position="779"/>
        <end position="829"/>
    </location>
</feature>
<organism evidence="7 8">
    <name type="scientific">Phaeodactylum tricornutum (strain CCAP 1055/1)</name>
    <dbReference type="NCBI Taxonomy" id="556484"/>
    <lineage>
        <taxon>Eukaryota</taxon>
        <taxon>Sar</taxon>
        <taxon>Stramenopiles</taxon>
        <taxon>Ochrophyta</taxon>
        <taxon>Bacillariophyta</taxon>
        <taxon>Bacillariophyceae</taxon>
        <taxon>Bacillariophycidae</taxon>
        <taxon>Naviculales</taxon>
        <taxon>Phaeodactylaceae</taxon>
        <taxon>Phaeodactylum</taxon>
    </lineage>
</organism>
<sequence>MKLADFSSPFLVLVSHAIAMGKGVMARSATDSLYSTNGNSTHVGAVSTKKAKRRLDTDGFAPLSCNANLDTTSCASFTSIFGNKAVYSSRLIVPCGSCITMDHPGPTLTFGDGLDIHGKLVFPDRYELIVRSTMILVQGELHITAVKPVDGNPQVKFVMHGDKDEFFEPADSNSNICGDGLCEAGSRSITIAGGKLSLRGVPAETPTFMNLYDMDGDSTIILPDSVLEKWEPGARIVITSNTQAWWADQQRTIERISVAKPGFVNIELNSPITRPTTVKDDVGFSVEVALLSRNIMFESEDGGGHFWVMQTPLVQQLIEGVEISNFGQQGRLGRYPLHFHMCGDVRGSIIAKNTVRNSNQRCFVVHGTNNLRLEDNVAFDTKGHCYMLEDGIETGNEFVRNIGIRTGAPRTIIPDMGSNGIESDGLPATFWMTNPHNTWIDNVVAGSEHTGFWFELLKRGDRKVDFPNLDPKTDSIIKFDGFVAHIQNGIFMDNPINVEVDRSEEVHLLNTSIVGYSDGYKDTVRQGGYGFALAPCGNRKDELLGLTFQSTNPWIYKMESEFNGVIMDNVRFSGFSRSGCGSYSSIDLASRLDGFKTFEMFSSFTDVTIDNPDSIDFCSGASTNADDVYVSDVHGTLFGDRGPSTLLRNSAILLHFVDESKCTDNNEKCYSYCEDTCFRTVFYHVSQSQRNVYALKVCDRNSTSNCVEVSGTVSRPAWPTRFAVHVPSGRQYNAFFVDANEKRVYPDGVQITFKDKLCPSAPNEVDISLLGSGGEIAPPIANPTTFPSRPPTLRPSSGGVESTTKLSTSAPEGAQLAPDPSLAEDRSVPSLSVGRSKWWKWFPGWSW</sequence>
<proteinExistence type="predicted"/>
<dbReference type="Pfam" id="PF10162">
    <property type="entry name" value="G8"/>
    <property type="match status" value="1"/>
</dbReference>
<evidence type="ECO:0000313" key="7">
    <source>
        <dbReference type="EMBL" id="EEC51625.1"/>
    </source>
</evidence>
<keyword evidence="2" id="KW-1003">Cell membrane</keyword>
<comment type="subcellular location">
    <subcellularLocation>
        <location evidence="1">Cell membrane</location>
    </subcellularLocation>
</comment>
<name>B7FP65_PHATC</name>
<dbReference type="InParanoid" id="B7FP65"/>
<dbReference type="PANTHER" id="PTHR46769">
    <property type="entry name" value="POLYCYSTIC KIDNEY AND HEPATIC DISEASE 1 (AUTOSOMAL RECESSIVE)-LIKE 1"/>
    <property type="match status" value="1"/>
</dbReference>
<dbReference type="KEGG" id="pti:PHATRDRAFT_42685"/>
<evidence type="ECO:0000256" key="3">
    <source>
        <dbReference type="ARBA" id="ARBA00022729"/>
    </source>
</evidence>
<dbReference type="PANTHER" id="PTHR46769:SF2">
    <property type="entry name" value="FIBROCYSTIN-L ISOFORM 2 PRECURSOR-RELATED"/>
    <property type="match status" value="1"/>
</dbReference>
<dbReference type="GO" id="GO:0005886">
    <property type="term" value="C:plasma membrane"/>
    <property type="evidence" value="ECO:0007669"/>
    <property type="project" value="UniProtKB-SubCell"/>
</dbReference>